<proteinExistence type="predicted"/>
<organism evidence="2 3">
    <name type="scientific">Clostridium celatum DSM 1785</name>
    <dbReference type="NCBI Taxonomy" id="545697"/>
    <lineage>
        <taxon>Bacteria</taxon>
        <taxon>Bacillati</taxon>
        <taxon>Bacillota</taxon>
        <taxon>Clostridia</taxon>
        <taxon>Eubacteriales</taxon>
        <taxon>Clostridiaceae</taxon>
        <taxon>Clostridium</taxon>
    </lineage>
</organism>
<dbReference type="eggNOG" id="COG0456">
    <property type="taxonomic scope" value="Bacteria"/>
</dbReference>
<dbReference type="InterPro" id="IPR016181">
    <property type="entry name" value="Acyl_CoA_acyltransferase"/>
</dbReference>
<evidence type="ECO:0000313" key="2">
    <source>
        <dbReference type="EMBL" id="EKY24035.1"/>
    </source>
</evidence>
<sequence>MVLLEKLSNSNFEKFRELSLERISVENYDKDFFEYYEKEKFFFKIFFKKFVKLFVYNGEIIGYIWYEVPVEIPIRIWSLYVKEEYLECLDESILKSFNNTILTYETQDDKTNNIMLKNLGFKKVNPSVLMNIKVNSFSKQYYIDKLFSSIENDISILEKFIYFTNEKYDNLVITTEIMKKNEEEQLRCDIQNSVFFNEDRSPLQLEDIENDIKQDYYIDDLSMFVKINNIAIGYGQVIYNRGMYTVVNFGIINEFRGYGFGKILLCSLIKACKEMDILDLYIRVEENNISALKLYSWIGFSPKLIINKWERK</sequence>
<keyword evidence="3" id="KW-1185">Reference proteome</keyword>
<dbReference type="Gene3D" id="3.40.630.30">
    <property type="match status" value="1"/>
</dbReference>
<gene>
    <name evidence="2" type="ORF">HMPREF0216_02794</name>
</gene>
<dbReference type="EMBL" id="AMEZ01000091">
    <property type="protein sequence ID" value="EKY24035.1"/>
    <property type="molecule type" value="Genomic_DNA"/>
</dbReference>
<feature type="domain" description="N-acetyltransferase" evidence="1">
    <location>
        <begin position="175"/>
        <end position="312"/>
    </location>
</feature>
<comment type="caution">
    <text evidence="2">The sequence shown here is derived from an EMBL/GenBank/DDBJ whole genome shotgun (WGS) entry which is preliminary data.</text>
</comment>
<evidence type="ECO:0000259" key="1">
    <source>
        <dbReference type="PROSITE" id="PS51186"/>
    </source>
</evidence>
<dbReference type="PROSITE" id="PS51186">
    <property type="entry name" value="GNAT"/>
    <property type="match status" value="1"/>
</dbReference>
<dbReference type="SUPFAM" id="SSF55729">
    <property type="entry name" value="Acyl-CoA N-acyltransferases (Nat)"/>
    <property type="match status" value="1"/>
</dbReference>
<name>L1Q8J3_9CLOT</name>
<dbReference type="Pfam" id="PF00583">
    <property type="entry name" value="Acetyltransf_1"/>
    <property type="match status" value="1"/>
</dbReference>
<dbReference type="STRING" id="545697.HMPREF0216_02794"/>
<dbReference type="Proteomes" id="UP000010420">
    <property type="component" value="Unassembled WGS sequence"/>
</dbReference>
<dbReference type="OrthoDB" id="1910906at2"/>
<dbReference type="HOGENOM" id="CLU_082666_0_0_9"/>
<dbReference type="GO" id="GO:0016747">
    <property type="term" value="F:acyltransferase activity, transferring groups other than amino-acyl groups"/>
    <property type="evidence" value="ECO:0007669"/>
    <property type="project" value="InterPro"/>
</dbReference>
<protein>
    <submittedName>
        <fullName evidence="2">Acetyltransferase, GNAT family</fullName>
    </submittedName>
</protein>
<accession>L1Q8J3</accession>
<reference evidence="2 3" key="1">
    <citation type="submission" date="2012-05" db="EMBL/GenBank/DDBJ databases">
        <authorList>
            <person name="Weinstock G."/>
            <person name="Sodergren E."/>
            <person name="Lobos E.A."/>
            <person name="Fulton L."/>
            <person name="Fulton R."/>
            <person name="Courtney L."/>
            <person name="Fronick C."/>
            <person name="O'Laughlin M."/>
            <person name="Godfrey J."/>
            <person name="Wilson R.M."/>
            <person name="Miner T."/>
            <person name="Farmer C."/>
            <person name="Delehaunty K."/>
            <person name="Cordes M."/>
            <person name="Minx P."/>
            <person name="Tomlinson C."/>
            <person name="Chen J."/>
            <person name="Wollam A."/>
            <person name="Pepin K.H."/>
            <person name="Bhonagiri V."/>
            <person name="Zhang X."/>
            <person name="Suruliraj S."/>
            <person name="Warren W."/>
            <person name="Mitreva M."/>
            <person name="Mardis E.R."/>
            <person name="Wilson R.K."/>
        </authorList>
    </citation>
    <scope>NUCLEOTIDE SEQUENCE [LARGE SCALE GENOMIC DNA]</scope>
    <source>
        <strain evidence="2 3">DSM 1785</strain>
    </source>
</reference>
<dbReference type="AlphaFoldDB" id="L1Q8J3"/>
<evidence type="ECO:0000313" key="3">
    <source>
        <dbReference type="Proteomes" id="UP000010420"/>
    </source>
</evidence>
<keyword evidence="2" id="KW-0808">Transferase</keyword>
<dbReference type="PATRIC" id="fig|545697.3.peg.2745"/>
<dbReference type="RefSeq" id="WP_005214957.1">
    <property type="nucleotide sequence ID" value="NZ_KB291681.1"/>
</dbReference>
<dbReference type="InterPro" id="IPR000182">
    <property type="entry name" value="GNAT_dom"/>
</dbReference>